<keyword evidence="5" id="KW-0333">Golgi apparatus</keyword>
<dbReference type="Pfam" id="PF03567">
    <property type="entry name" value="Sulfotransfer_2"/>
    <property type="match status" value="1"/>
</dbReference>
<evidence type="ECO:0000313" key="9">
    <source>
        <dbReference type="Proteomes" id="UP000027432"/>
    </source>
</evidence>
<name>A0A074JYM2_9RHOB</name>
<dbReference type="RefSeq" id="WP_169739510.1">
    <property type="nucleotide sequence ID" value="NZ_AUND01000012.1"/>
</dbReference>
<protein>
    <recommendedName>
        <fullName evidence="10">Sulfotransferase family protein</fullName>
    </recommendedName>
</protein>
<dbReference type="Proteomes" id="UP000027432">
    <property type="component" value="Unassembled WGS sequence"/>
</dbReference>
<dbReference type="PANTHER" id="PTHR12137:SF54">
    <property type="entry name" value="CARBOHYDRATE SULFOTRANSFERASE"/>
    <property type="match status" value="1"/>
</dbReference>
<comment type="subcellular location">
    <subcellularLocation>
        <location evidence="1">Golgi apparatus membrane</location>
        <topology evidence="1">Single-pass type II membrane protein</topology>
    </subcellularLocation>
</comment>
<dbReference type="GO" id="GO:0008146">
    <property type="term" value="F:sulfotransferase activity"/>
    <property type="evidence" value="ECO:0007669"/>
    <property type="project" value="InterPro"/>
</dbReference>
<accession>A0A074JYM2</accession>
<dbReference type="GO" id="GO:0016020">
    <property type="term" value="C:membrane"/>
    <property type="evidence" value="ECO:0007669"/>
    <property type="project" value="InterPro"/>
</dbReference>
<comment type="caution">
    <text evidence="8">The sequence shown here is derived from an EMBL/GenBank/DDBJ whole genome shotgun (WGS) entry which is preliminary data.</text>
</comment>
<reference evidence="8 9" key="1">
    <citation type="submission" date="2013-07" db="EMBL/GenBank/DDBJ databases">
        <title>Thioclava pacifica DSM 10166 Genome Sequencing.</title>
        <authorList>
            <person name="Lai Q."/>
            <person name="Shao Z."/>
        </authorList>
    </citation>
    <scope>NUCLEOTIDE SEQUENCE [LARGE SCALE GENOMIC DNA]</scope>
    <source>
        <strain evidence="8 9">DSM 10166</strain>
    </source>
</reference>
<keyword evidence="3" id="KW-0812">Transmembrane</keyword>
<evidence type="ECO:0000256" key="5">
    <source>
        <dbReference type="ARBA" id="ARBA00023034"/>
    </source>
</evidence>
<proteinExistence type="predicted"/>
<evidence type="ECO:0000256" key="2">
    <source>
        <dbReference type="ARBA" id="ARBA00022679"/>
    </source>
</evidence>
<evidence type="ECO:0008006" key="10">
    <source>
        <dbReference type="Google" id="ProtNLM"/>
    </source>
</evidence>
<dbReference type="InterPro" id="IPR027417">
    <property type="entry name" value="P-loop_NTPase"/>
</dbReference>
<dbReference type="SUPFAM" id="SSF52540">
    <property type="entry name" value="P-loop containing nucleoside triphosphate hydrolases"/>
    <property type="match status" value="1"/>
</dbReference>
<dbReference type="EMBL" id="AUND01000012">
    <property type="protein sequence ID" value="KEO54452.1"/>
    <property type="molecule type" value="Genomic_DNA"/>
</dbReference>
<dbReference type="PANTHER" id="PTHR12137">
    <property type="entry name" value="CARBOHYDRATE SULFOTRANSFERASE"/>
    <property type="match status" value="1"/>
</dbReference>
<keyword evidence="7" id="KW-0325">Glycoprotein</keyword>
<evidence type="ECO:0000256" key="7">
    <source>
        <dbReference type="ARBA" id="ARBA00023180"/>
    </source>
</evidence>
<keyword evidence="9" id="KW-1185">Reference proteome</keyword>
<evidence type="ECO:0000256" key="4">
    <source>
        <dbReference type="ARBA" id="ARBA00022989"/>
    </source>
</evidence>
<dbReference type="InterPro" id="IPR018011">
    <property type="entry name" value="Carb_sulfotrans_8-10"/>
</dbReference>
<dbReference type="STRING" id="1353537.TP2_05865"/>
<dbReference type="InterPro" id="IPR005331">
    <property type="entry name" value="Sulfotransferase"/>
</dbReference>
<evidence type="ECO:0000256" key="6">
    <source>
        <dbReference type="ARBA" id="ARBA00023136"/>
    </source>
</evidence>
<evidence type="ECO:0000256" key="3">
    <source>
        <dbReference type="ARBA" id="ARBA00022692"/>
    </source>
</evidence>
<dbReference type="Gene3D" id="3.40.50.300">
    <property type="entry name" value="P-loop containing nucleotide triphosphate hydrolases"/>
    <property type="match status" value="1"/>
</dbReference>
<organism evidence="8 9">
    <name type="scientific">Thioclava pacifica DSM 10166</name>
    <dbReference type="NCBI Taxonomy" id="1353537"/>
    <lineage>
        <taxon>Bacteria</taxon>
        <taxon>Pseudomonadati</taxon>
        <taxon>Pseudomonadota</taxon>
        <taxon>Alphaproteobacteria</taxon>
        <taxon>Rhodobacterales</taxon>
        <taxon>Paracoccaceae</taxon>
        <taxon>Thioclava</taxon>
    </lineage>
</organism>
<evidence type="ECO:0000313" key="8">
    <source>
        <dbReference type="EMBL" id="KEO54452.1"/>
    </source>
</evidence>
<dbReference type="GO" id="GO:0016051">
    <property type="term" value="P:carbohydrate biosynthetic process"/>
    <property type="evidence" value="ECO:0007669"/>
    <property type="project" value="InterPro"/>
</dbReference>
<dbReference type="AlphaFoldDB" id="A0A074JYM2"/>
<gene>
    <name evidence="8" type="ORF">TP2_05865</name>
</gene>
<sequence>MIPRGAFSPEDGFFYNRVPKAANTTVARILSEHSAYRRPLSGEGDKHRWLRPPYMSRAQVAALETDAVVTFTVVRNPFTRLLSSYHDKILRGPRMDRWKHMLELDENGQPSFLSFCRFLDQGGLYRDAHWAPQSALMLLPIEAFDHICKVETLDADLATVVQRIWGSDGPAELPRAGNPTNAEGKLRAAYCEESEALIRKLYAADFEAFGYATDLF</sequence>
<keyword evidence="6" id="KW-0472">Membrane</keyword>
<evidence type="ECO:0000256" key="1">
    <source>
        <dbReference type="ARBA" id="ARBA00004323"/>
    </source>
</evidence>
<keyword evidence="2" id="KW-0808">Transferase</keyword>
<dbReference type="eggNOG" id="ENOG5032E8X">
    <property type="taxonomic scope" value="Bacteria"/>
</dbReference>
<keyword evidence="4" id="KW-1133">Transmembrane helix</keyword>